<organism evidence="2 3">
    <name type="scientific">Ideonella aquatica</name>
    <dbReference type="NCBI Taxonomy" id="2824119"/>
    <lineage>
        <taxon>Bacteria</taxon>
        <taxon>Pseudomonadati</taxon>
        <taxon>Pseudomonadota</taxon>
        <taxon>Betaproteobacteria</taxon>
        <taxon>Burkholderiales</taxon>
        <taxon>Sphaerotilaceae</taxon>
        <taxon>Ideonella</taxon>
    </lineage>
</organism>
<proteinExistence type="predicted"/>
<protein>
    <submittedName>
        <fullName evidence="2">Uncharacterized protein</fullName>
    </submittedName>
</protein>
<gene>
    <name evidence="2" type="ORF">KAK06_01880</name>
</gene>
<dbReference type="RefSeq" id="WP_210800055.1">
    <property type="nucleotide sequence ID" value="NZ_JAGQDE010000001.1"/>
</dbReference>
<reference evidence="2" key="1">
    <citation type="submission" date="2021-04" db="EMBL/GenBank/DDBJ databases">
        <title>The genome sequence of Ideonella sp. 4Y11.</title>
        <authorList>
            <person name="Liu Y."/>
        </authorList>
    </citation>
    <scope>NUCLEOTIDE SEQUENCE</scope>
    <source>
        <strain evidence="2">4Y11</strain>
    </source>
</reference>
<dbReference type="AlphaFoldDB" id="A0A940YGD8"/>
<comment type="caution">
    <text evidence="2">The sequence shown here is derived from an EMBL/GenBank/DDBJ whole genome shotgun (WGS) entry which is preliminary data.</text>
</comment>
<evidence type="ECO:0000313" key="3">
    <source>
        <dbReference type="Proteomes" id="UP000678374"/>
    </source>
</evidence>
<evidence type="ECO:0000256" key="1">
    <source>
        <dbReference type="SAM" id="MobiDB-lite"/>
    </source>
</evidence>
<sequence>MSRPTLPRGLSYLAAIEYAGVKRKTFDTHWRPRLTPMRQGACLIFDRHQLDALFDALLQESAERSGPASPSTPAESQRQNGPRNEWPSLEKGAHPWAKEDSTKTPPAIGRSTSSTGDTDYASVSARIRKRRTG</sequence>
<name>A0A940YGD8_9BURK</name>
<feature type="compositionally biased region" description="Polar residues" evidence="1">
    <location>
        <begin position="68"/>
        <end position="82"/>
    </location>
</feature>
<dbReference type="Proteomes" id="UP000678374">
    <property type="component" value="Unassembled WGS sequence"/>
</dbReference>
<feature type="region of interest" description="Disordered" evidence="1">
    <location>
        <begin position="61"/>
        <end position="133"/>
    </location>
</feature>
<keyword evidence="3" id="KW-1185">Reference proteome</keyword>
<dbReference type="EMBL" id="JAGQDE010000001">
    <property type="protein sequence ID" value="MBQ0957696.1"/>
    <property type="molecule type" value="Genomic_DNA"/>
</dbReference>
<accession>A0A940YGD8</accession>
<feature type="compositionally biased region" description="Basic and acidic residues" evidence="1">
    <location>
        <begin position="91"/>
        <end position="102"/>
    </location>
</feature>
<evidence type="ECO:0000313" key="2">
    <source>
        <dbReference type="EMBL" id="MBQ0957696.1"/>
    </source>
</evidence>